<evidence type="ECO:0000313" key="3">
    <source>
        <dbReference type="Proteomes" id="UP000551501"/>
    </source>
</evidence>
<evidence type="ECO:0000313" key="2">
    <source>
        <dbReference type="EMBL" id="MBB4136374.1"/>
    </source>
</evidence>
<proteinExistence type="predicted"/>
<dbReference type="AlphaFoldDB" id="A0A840F184"/>
<feature type="transmembrane region" description="Helical" evidence="1">
    <location>
        <begin position="118"/>
        <end position="140"/>
    </location>
</feature>
<keyword evidence="1" id="KW-1133">Transmembrane helix</keyword>
<keyword evidence="2" id="KW-0804">Transcription</keyword>
<sequence>MLCPHCGVDVLYRERPDRTCGKCGRVFAFEPRTSRYRLHDTRALRLAARLRTDENYRFTYEQLHYLLGKKGLDRRIDSAWRSVFWGTPAVIVALTIVPGMPLTFGLGVAALRLDVGLAVGWLFGTSATLIVLSLIVNGLCRPSMLRDRRITMEYSAAEFAEQFSTRWRSVYGHDLPGVVDERRAPIRQPEHPRYTVLCPDRSVLVCLASNAISQTRALALVSHPDQAPPDTPVLVVHDASPAGVHLVAEARRRFGSHAVDVGLSPTTVRESGTALPQLREPTLAPEVAASLPPDLSDDDRAWLEIGWWSPVAAVPPRRLIAAVDRAVDRFEPATAAARSVGFLTWPTV</sequence>
<accession>A0A840F184</accession>
<gene>
    <name evidence="2" type="ORF">BKA16_002926</name>
</gene>
<feature type="transmembrane region" description="Helical" evidence="1">
    <location>
        <begin position="83"/>
        <end position="106"/>
    </location>
</feature>
<keyword evidence="2" id="KW-0240">DNA-directed RNA polymerase</keyword>
<evidence type="ECO:0000256" key="1">
    <source>
        <dbReference type="SAM" id="Phobius"/>
    </source>
</evidence>
<comment type="caution">
    <text evidence="2">The sequence shown here is derived from an EMBL/GenBank/DDBJ whole genome shotgun (WGS) entry which is preliminary data.</text>
</comment>
<name>A0A840F184_9ACTN</name>
<dbReference type="Proteomes" id="UP000551501">
    <property type="component" value="Unassembled WGS sequence"/>
</dbReference>
<organism evidence="2 3">
    <name type="scientific">Gordonia humi</name>
    <dbReference type="NCBI Taxonomy" id="686429"/>
    <lineage>
        <taxon>Bacteria</taxon>
        <taxon>Bacillati</taxon>
        <taxon>Actinomycetota</taxon>
        <taxon>Actinomycetes</taxon>
        <taxon>Mycobacteriales</taxon>
        <taxon>Gordoniaceae</taxon>
        <taxon>Gordonia</taxon>
    </lineage>
</organism>
<protein>
    <submittedName>
        <fullName evidence="2">DNA-directed RNA polymerase subunit RPC12/RpoP</fullName>
    </submittedName>
</protein>
<keyword evidence="1" id="KW-0812">Transmembrane</keyword>
<keyword evidence="3" id="KW-1185">Reference proteome</keyword>
<dbReference type="EMBL" id="JACIFP010000001">
    <property type="protein sequence ID" value="MBB4136374.1"/>
    <property type="molecule type" value="Genomic_DNA"/>
</dbReference>
<dbReference type="GO" id="GO:0000428">
    <property type="term" value="C:DNA-directed RNA polymerase complex"/>
    <property type="evidence" value="ECO:0007669"/>
    <property type="project" value="UniProtKB-KW"/>
</dbReference>
<dbReference type="RefSeq" id="WP_183371363.1">
    <property type="nucleotide sequence ID" value="NZ_BAABHL010000120.1"/>
</dbReference>
<keyword evidence="1" id="KW-0472">Membrane</keyword>
<reference evidence="2 3" key="1">
    <citation type="submission" date="2020-08" db="EMBL/GenBank/DDBJ databases">
        <title>Sequencing the genomes of 1000 actinobacteria strains.</title>
        <authorList>
            <person name="Klenk H.-P."/>
        </authorList>
    </citation>
    <scope>NUCLEOTIDE SEQUENCE [LARGE SCALE GENOMIC DNA]</scope>
    <source>
        <strain evidence="2 3">DSM 45298</strain>
    </source>
</reference>